<proteinExistence type="predicted"/>
<dbReference type="SMART" id="SM00708">
    <property type="entry name" value="PhBP"/>
    <property type="match status" value="1"/>
</dbReference>
<dbReference type="InterPro" id="IPR006170">
    <property type="entry name" value="PBP/GOBP"/>
</dbReference>
<reference evidence="2" key="1">
    <citation type="submission" date="2015-05" db="UniProtKB">
        <authorList>
            <consortium name="EnsemblMetazoa"/>
        </authorList>
    </citation>
    <scope>IDENTIFICATION</scope>
</reference>
<dbReference type="FunCoup" id="T1H992">
    <property type="interactions" value="14"/>
</dbReference>
<keyword evidence="3" id="KW-1185">Reference proteome</keyword>
<dbReference type="PANTHER" id="PTHR11857">
    <property type="entry name" value="ODORANT BINDING PROTEIN-RELATED"/>
    <property type="match status" value="1"/>
</dbReference>
<evidence type="ECO:0000256" key="1">
    <source>
        <dbReference type="ARBA" id="ARBA00022729"/>
    </source>
</evidence>
<dbReference type="VEuPathDB" id="VectorBase:RPRC000593"/>
<keyword evidence="1" id="KW-0732">Signal</keyword>
<dbReference type="SUPFAM" id="SSF47565">
    <property type="entry name" value="Insect pheromone/odorant-binding proteins"/>
    <property type="match status" value="1"/>
</dbReference>
<dbReference type="GO" id="GO:0005549">
    <property type="term" value="F:odorant binding"/>
    <property type="evidence" value="ECO:0007669"/>
    <property type="project" value="InterPro"/>
</dbReference>
<dbReference type="EnsemblMetazoa" id="RPRC000593-RA">
    <property type="protein sequence ID" value="RPRC000593-PA"/>
    <property type="gene ID" value="RPRC000593"/>
</dbReference>
<dbReference type="Gene3D" id="1.10.238.20">
    <property type="entry name" value="Pheromone/general odorant binding protein domain"/>
    <property type="match status" value="1"/>
</dbReference>
<dbReference type="CDD" id="cd23992">
    <property type="entry name" value="PBP_GOBP"/>
    <property type="match status" value="1"/>
</dbReference>
<dbReference type="GO" id="GO:0005615">
    <property type="term" value="C:extracellular space"/>
    <property type="evidence" value="ECO:0007669"/>
    <property type="project" value="TreeGrafter"/>
</dbReference>
<protein>
    <submittedName>
        <fullName evidence="2">Uncharacterized protein</fullName>
    </submittedName>
</protein>
<dbReference type="AlphaFoldDB" id="T1H992"/>
<accession>T1H992</accession>
<dbReference type="GO" id="GO:0007608">
    <property type="term" value="P:sensory perception of smell"/>
    <property type="evidence" value="ECO:0007669"/>
    <property type="project" value="TreeGrafter"/>
</dbReference>
<dbReference type="Proteomes" id="UP000015103">
    <property type="component" value="Unassembled WGS sequence"/>
</dbReference>
<name>T1H992_RHOPR</name>
<dbReference type="InterPro" id="IPR036728">
    <property type="entry name" value="PBP_GOBP_sf"/>
</dbReference>
<dbReference type="HOGENOM" id="CLU_1798842_0_0_1"/>
<sequence length="137" mass="15528">MRYYLPVLLIAFCIAATKALDENVKDKILGTFRKCRNQHPISDKVQQIKNFESVPSSREAKCLAACMLKEAGMLRDGKYNKEVAKFVAEGVHEDQQEVVKSKEMIDHCTAKVGEFAGDDECEFAYRMAICSHDYAKK</sequence>
<dbReference type="EMBL" id="ACPB03008832">
    <property type="status" value="NOT_ANNOTATED_CDS"/>
    <property type="molecule type" value="Genomic_DNA"/>
</dbReference>
<dbReference type="Pfam" id="PF01395">
    <property type="entry name" value="PBP_GOBP"/>
    <property type="match status" value="1"/>
</dbReference>
<evidence type="ECO:0000313" key="2">
    <source>
        <dbReference type="EnsemblMetazoa" id="RPRC000593-PA"/>
    </source>
</evidence>
<dbReference type="InParanoid" id="T1H992"/>
<evidence type="ECO:0000313" key="3">
    <source>
        <dbReference type="Proteomes" id="UP000015103"/>
    </source>
</evidence>
<organism evidence="2 3">
    <name type="scientific">Rhodnius prolixus</name>
    <name type="common">Triatomid bug</name>
    <dbReference type="NCBI Taxonomy" id="13249"/>
    <lineage>
        <taxon>Eukaryota</taxon>
        <taxon>Metazoa</taxon>
        <taxon>Ecdysozoa</taxon>
        <taxon>Arthropoda</taxon>
        <taxon>Hexapoda</taxon>
        <taxon>Insecta</taxon>
        <taxon>Pterygota</taxon>
        <taxon>Neoptera</taxon>
        <taxon>Paraneoptera</taxon>
        <taxon>Hemiptera</taxon>
        <taxon>Heteroptera</taxon>
        <taxon>Panheteroptera</taxon>
        <taxon>Cimicomorpha</taxon>
        <taxon>Reduviidae</taxon>
        <taxon>Triatominae</taxon>
        <taxon>Rhodnius</taxon>
    </lineage>
</organism>